<dbReference type="Gene3D" id="3.40.120.10">
    <property type="entry name" value="Alpha-D-Glucose-1,6-Bisphosphate, subunit A, domain 3"/>
    <property type="match status" value="3"/>
</dbReference>
<evidence type="ECO:0000256" key="9">
    <source>
        <dbReference type="HAMAP-Rule" id="MF_01554"/>
    </source>
</evidence>
<evidence type="ECO:0000256" key="7">
    <source>
        <dbReference type="ARBA" id="ARBA00066330"/>
    </source>
</evidence>
<dbReference type="SUPFAM" id="SSF55957">
    <property type="entry name" value="Phosphoglucomutase, C-terminal domain"/>
    <property type="match status" value="1"/>
</dbReference>
<accession>A0A5C8HT04</accession>
<feature type="domain" description="Alpha-D-phosphohexomutase alpha/beta/alpha" evidence="14">
    <location>
        <begin position="163"/>
        <end position="258"/>
    </location>
</feature>
<dbReference type="InterPro" id="IPR036900">
    <property type="entry name" value="A-D-PHexomutase_C_sf"/>
</dbReference>
<dbReference type="CDD" id="cd05802">
    <property type="entry name" value="GlmM"/>
    <property type="match status" value="1"/>
</dbReference>
<feature type="binding site" evidence="9">
    <location>
        <position position="245"/>
    </location>
    <ligand>
        <name>Mg(2+)</name>
        <dbReference type="ChEBI" id="CHEBI:18420"/>
    </ligand>
</feature>
<evidence type="ECO:0000256" key="11">
    <source>
        <dbReference type="RuleBase" id="RU004327"/>
    </source>
</evidence>
<feature type="binding site" evidence="9">
    <location>
        <position position="249"/>
    </location>
    <ligand>
        <name>Mg(2+)</name>
        <dbReference type="ChEBI" id="CHEBI:18420"/>
    </ligand>
</feature>
<sequence length="453" mass="46667">MPLFGTDGVRGLANGSLTADLALSLAQATAVVLGQGRSAEARRQAGKRLTAVIARDPRVSGEFIAAAVAAGLASSGVDVLDAGVIPTPALAFLVADMDADFGVMVSASHNPAPDNGIKIFAHGGVKLPDEVEARIEAAMSGTKLQPTGAGVGRIRRFADAEDRYVVHLLQSLPHQLDGLHVVLDCAHGAAAGVSPETFRDAGARVTVIGADPDGLNINDGVGSTHLENLADAVIAHGADVGIAHDGDADRCLAVDANGKVVDGDQLMAILAASMHERGLLAEDTLVATVMSNLGLHRAMAERGITVKQTGVGDRYVLEEMNRGGYSLGGEQSGHVIMAKYATTGDGILTGLHIVAEMARQKKTMAELAGIMKIYPQIMINVRGVNREGVAGDEVIAAAVRAVETELGDTGRVLLRPSGTEPIVRVMVEAADKATATAHASKLAAVVKEQLALA</sequence>
<keyword evidence="4 9" id="KW-0460">Magnesium</keyword>
<name>A0A5C8HT04_9MICO</name>
<evidence type="ECO:0000256" key="10">
    <source>
        <dbReference type="RuleBase" id="RU004326"/>
    </source>
</evidence>
<dbReference type="EC" id="5.4.2.10" evidence="7 9"/>
<evidence type="ECO:0000256" key="5">
    <source>
        <dbReference type="ARBA" id="ARBA00023235"/>
    </source>
</evidence>
<keyword evidence="3 9" id="KW-0479">Metal-binding</keyword>
<dbReference type="GO" id="GO:0000287">
    <property type="term" value="F:magnesium ion binding"/>
    <property type="evidence" value="ECO:0007669"/>
    <property type="project" value="UniProtKB-UniRule"/>
</dbReference>
<dbReference type="RefSeq" id="WP_147825067.1">
    <property type="nucleotide sequence ID" value="NZ_BAAARG010000001.1"/>
</dbReference>
<dbReference type="InterPro" id="IPR006352">
    <property type="entry name" value="GlmM_bact"/>
</dbReference>
<feature type="modified residue" description="Phosphoserine" evidence="9">
    <location>
        <position position="108"/>
    </location>
</feature>
<keyword evidence="2 9" id="KW-0597">Phosphoprotein</keyword>
<feature type="binding site" evidence="9">
    <location>
        <position position="247"/>
    </location>
    <ligand>
        <name>Mg(2+)</name>
        <dbReference type="ChEBI" id="CHEBI:18420"/>
    </ligand>
</feature>
<dbReference type="Gene3D" id="3.30.310.50">
    <property type="entry name" value="Alpha-D-phosphohexomutase, C-terminal domain"/>
    <property type="match status" value="1"/>
</dbReference>
<dbReference type="FunFam" id="3.40.120.10:FF:000002">
    <property type="entry name" value="Phosphoglucosamine mutase"/>
    <property type="match status" value="1"/>
</dbReference>
<dbReference type="OrthoDB" id="9803322at2"/>
<dbReference type="InterPro" id="IPR005844">
    <property type="entry name" value="A-D-PHexomutase_a/b/a-I"/>
</dbReference>
<dbReference type="EMBL" id="VRSW01000001">
    <property type="protein sequence ID" value="TXK06258.1"/>
    <property type="molecule type" value="Genomic_DNA"/>
</dbReference>
<dbReference type="InterPro" id="IPR016066">
    <property type="entry name" value="A-D-PHexomutase_CS"/>
</dbReference>
<feature type="active site" description="Phosphoserine intermediate" evidence="9">
    <location>
        <position position="108"/>
    </location>
</feature>
<dbReference type="GO" id="GO:0005975">
    <property type="term" value="P:carbohydrate metabolic process"/>
    <property type="evidence" value="ECO:0007669"/>
    <property type="project" value="InterPro"/>
</dbReference>
<evidence type="ECO:0000313" key="17">
    <source>
        <dbReference type="Proteomes" id="UP000321196"/>
    </source>
</evidence>
<evidence type="ECO:0000256" key="2">
    <source>
        <dbReference type="ARBA" id="ARBA00022553"/>
    </source>
</evidence>
<organism evidence="16 17">
    <name type="scientific">Microbacterium mitrae</name>
    <dbReference type="NCBI Taxonomy" id="664640"/>
    <lineage>
        <taxon>Bacteria</taxon>
        <taxon>Bacillati</taxon>
        <taxon>Actinomycetota</taxon>
        <taxon>Actinomycetes</taxon>
        <taxon>Micrococcales</taxon>
        <taxon>Microbacteriaceae</taxon>
        <taxon>Microbacterium</taxon>
    </lineage>
</organism>
<comment type="catalytic activity">
    <reaction evidence="6 9 11">
        <text>alpha-D-glucosamine 1-phosphate = D-glucosamine 6-phosphate</text>
        <dbReference type="Rhea" id="RHEA:23424"/>
        <dbReference type="ChEBI" id="CHEBI:58516"/>
        <dbReference type="ChEBI" id="CHEBI:58725"/>
        <dbReference type="EC" id="5.4.2.10"/>
    </reaction>
</comment>
<comment type="caution">
    <text evidence="16">The sequence shown here is derived from an EMBL/GenBank/DDBJ whole genome shotgun (WGS) entry which is preliminary data.</text>
</comment>
<dbReference type="PANTHER" id="PTHR42946:SF1">
    <property type="entry name" value="PHOSPHOGLUCOMUTASE (ALPHA-D-GLUCOSE-1,6-BISPHOSPHATE-DEPENDENT)"/>
    <property type="match status" value="1"/>
</dbReference>
<dbReference type="HAMAP" id="MF_01554_B">
    <property type="entry name" value="GlmM_B"/>
    <property type="match status" value="1"/>
</dbReference>
<dbReference type="SUPFAM" id="SSF53738">
    <property type="entry name" value="Phosphoglucomutase, first 3 domains"/>
    <property type="match status" value="3"/>
</dbReference>
<keyword evidence="5 9" id="KW-0413">Isomerase</keyword>
<gene>
    <name evidence="9" type="primary">glmM</name>
    <name evidence="16" type="ORF">FVP60_04680</name>
</gene>
<dbReference type="GO" id="GO:0008966">
    <property type="term" value="F:phosphoglucosamine mutase activity"/>
    <property type="evidence" value="ECO:0007669"/>
    <property type="project" value="UniProtKB-UniRule"/>
</dbReference>
<evidence type="ECO:0000256" key="3">
    <source>
        <dbReference type="ARBA" id="ARBA00022723"/>
    </source>
</evidence>
<dbReference type="InterPro" id="IPR005843">
    <property type="entry name" value="A-D-PHexomutase_C"/>
</dbReference>
<dbReference type="Pfam" id="PF02878">
    <property type="entry name" value="PGM_PMM_I"/>
    <property type="match status" value="1"/>
</dbReference>
<evidence type="ECO:0000259" key="13">
    <source>
        <dbReference type="Pfam" id="PF02878"/>
    </source>
</evidence>
<reference evidence="16 17" key="1">
    <citation type="submission" date="2019-08" db="EMBL/GenBank/DDBJ databases">
        <authorList>
            <person name="Dong K."/>
        </authorList>
    </citation>
    <scope>NUCLEOTIDE SEQUENCE [LARGE SCALE GENOMIC DNA]</scope>
    <source>
        <strain evidence="16 17">M4-8</strain>
    </source>
</reference>
<evidence type="ECO:0000256" key="8">
    <source>
        <dbReference type="ARBA" id="ARBA00068193"/>
    </source>
</evidence>
<proteinExistence type="inferred from homology"/>
<dbReference type="InterPro" id="IPR016055">
    <property type="entry name" value="A-D-PHexomutase_a/b/a-I/II/III"/>
</dbReference>
<comment type="function">
    <text evidence="9 11">Catalyzes the conversion of glucosamine-6-phosphate to glucosamine-1-phosphate.</text>
</comment>
<comment type="similarity">
    <text evidence="1 9 10">Belongs to the phosphohexose mutase family.</text>
</comment>
<protein>
    <recommendedName>
        <fullName evidence="8 9">Phosphoglucosamine mutase</fullName>
        <ecNumber evidence="7 9">5.4.2.10</ecNumber>
    </recommendedName>
</protein>
<dbReference type="PROSITE" id="PS00710">
    <property type="entry name" value="PGM_PMM"/>
    <property type="match status" value="1"/>
</dbReference>
<dbReference type="FunFam" id="3.30.310.50:FF:000001">
    <property type="entry name" value="Phosphoglucosamine mutase"/>
    <property type="match status" value="1"/>
</dbReference>
<dbReference type="PRINTS" id="PR00509">
    <property type="entry name" value="PGMPMM"/>
</dbReference>
<dbReference type="InterPro" id="IPR050060">
    <property type="entry name" value="Phosphoglucosamine_mutase"/>
</dbReference>
<evidence type="ECO:0000256" key="6">
    <source>
        <dbReference type="ARBA" id="ARBA00050364"/>
    </source>
</evidence>
<feature type="domain" description="Alpha-D-phosphohexomutase alpha/beta/alpha" evidence="15">
    <location>
        <begin position="262"/>
        <end position="372"/>
    </location>
</feature>
<dbReference type="GO" id="GO:0006048">
    <property type="term" value="P:UDP-N-acetylglucosamine biosynthetic process"/>
    <property type="evidence" value="ECO:0007669"/>
    <property type="project" value="TreeGrafter"/>
</dbReference>
<evidence type="ECO:0000256" key="1">
    <source>
        <dbReference type="ARBA" id="ARBA00010231"/>
    </source>
</evidence>
<feature type="domain" description="Alpha-D-phosphohexomutase C-terminal" evidence="12">
    <location>
        <begin position="378"/>
        <end position="443"/>
    </location>
</feature>
<dbReference type="InterPro" id="IPR005845">
    <property type="entry name" value="A-D-PHexomutase_a/b/a-II"/>
</dbReference>
<dbReference type="NCBIfam" id="TIGR01455">
    <property type="entry name" value="glmM"/>
    <property type="match status" value="1"/>
</dbReference>
<dbReference type="GO" id="GO:0009252">
    <property type="term" value="P:peptidoglycan biosynthetic process"/>
    <property type="evidence" value="ECO:0007669"/>
    <property type="project" value="TreeGrafter"/>
</dbReference>
<dbReference type="Proteomes" id="UP000321196">
    <property type="component" value="Unassembled WGS sequence"/>
</dbReference>
<keyword evidence="17" id="KW-1185">Reference proteome</keyword>
<dbReference type="Pfam" id="PF00408">
    <property type="entry name" value="PGM_PMM_IV"/>
    <property type="match status" value="1"/>
</dbReference>
<feature type="domain" description="Alpha-D-phosphohexomutase alpha/beta/alpha" evidence="13">
    <location>
        <begin position="3"/>
        <end position="140"/>
    </location>
</feature>
<dbReference type="Pfam" id="PF02879">
    <property type="entry name" value="PGM_PMM_II"/>
    <property type="match status" value="1"/>
</dbReference>
<dbReference type="FunFam" id="3.40.120.10:FF:000001">
    <property type="entry name" value="Phosphoglucosamine mutase"/>
    <property type="match status" value="1"/>
</dbReference>
<dbReference type="PANTHER" id="PTHR42946">
    <property type="entry name" value="PHOSPHOHEXOSE MUTASE"/>
    <property type="match status" value="1"/>
</dbReference>
<dbReference type="Pfam" id="PF02880">
    <property type="entry name" value="PGM_PMM_III"/>
    <property type="match status" value="1"/>
</dbReference>
<evidence type="ECO:0000259" key="12">
    <source>
        <dbReference type="Pfam" id="PF00408"/>
    </source>
</evidence>
<evidence type="ECO:0000259" key="14">
    <source>
        <dbReference type="Pfam" id="PF02879"/>
    </source>
</evidence>
<dbReference type="GO" id="GO:0004615">
    <property type="term" value="F:phosphomannomutase activity"/>
    <property type="evidence" value="ECO:0007669"/>
    <property type="project" value="TreeGrafter"/>
</dbReference>
<dbReference type="InterPro" id="IPR005841">
    <property type="entry name" value="Alpha-D-phosphohexomutase_SF"/>
</dbReference>
<dbReference type="GO" id="GO:0005829">
    <property type="term" value="C:cytosol"/>
    <property type="evidence" value="ECO:0007669"/>
    <property type="project" value="TreeGrafter"/>
</dbReference>
<dbReference type="AlphaFoldDB" id="A0A5C8HT04"/>
<feature type="binding site" description="via phosphate group" evidence="9">
    <location>
        <position position="108"/>
    </location>
    <ligand>
        <name>Mg(2+)</name>
        <dbReference type="ChEBI" id="CHEBI:18420"/>
    </ligand>
</feature>
<comment type="PTM">
    <text evidence="9">Activated by phosphorylation.</text>
</comment>
<dbReference type="InterPro" id="IPR005846">
    <property type="entry name" value="A-D-PHexomutase_a/b/a-III"/>
</dbReference>
<evidence type="ECO:0000313" key="16">
    <source>
        <dbReference type="EMBL" id="TXK06258.1"/>
    </source>
</evidence>
<evidence type="ECO:0000256" key="4">
    <source>
        <dbReference type="ARBA" id="ARBA00022842"/>
    </source>
</evidence>
<comment type="cofactor">
    <cofactor evidence="9">
        <name>Mg(2+)</name>
        <dbReference type="ChEBI" id="CHEBI:18420"/>
    </cofactor>
    <text evidence="9">Binds 1 Mg(2+) ion per subunit.</text>
</comment>
<evidence type="ECO:0000259" key="15">
    <source>
        <dbReference type="Pfam" id="PF02880"/>
    </source>
</evidence>